<evidence type="ECO:0000256" key="10">
    <source>
        <dbReference type="RuleBase" id="RU366046"/>
    </source>
</evidence>
<dbReference type="Pfam" id="PF01370">
    <property type="entry name" value="Epimerase"/>
    <property type="match status" value="1"/>
</dbReference>
<name>A0A9Q6LL30_PISSA</name>
<evidence type="ECO:0000256" key="7">
    <source>
        <dbReference type="ARBA" id="ARBA00023027"/>
    </source>
</evidence>
<dbReference type="PANTHER" id="PTHR43725:SF53">
    <property type="entry name" value="UDP-ARABINOSE 4-EPIMERASE 1"/>
    <property type="match status" value="1"/>
</dbReference>
<comment type="catalytic activity">
    <reaction evidence="1 10">
        <text>UDP-alpha-D-glucose = UDP-alpha-D-galactose</text>
        <dbReference type="Rhea" id="RHEA:22168"/>
        <dbReference type="ChEBI" id="CHEBI:58885"/>
        <dbReference type="ChEBI" id="CHEBI:66914"/>
        <dbReference type="EC" id="5.1.3.2"/>
    </reaction>
</comment>
<keyword evidence="7 10" id="KW-0520">NAD</keyword>
<dbReference type="InterPro" id="IPR001509">
    <property type="entry name" value="Epimerase_deHydtase"/>
</dbReference>
<dbReference type="Gene3D" id="3.40.50.720">
    <property type="entry name" value="NAD(P)-binding Rossmann-like Domain"/>
    <property type="match status" value="1"/>
</dbReference>
<keyword evidence="9 10" id="KW-0119">Carbohydrate metabolism</keyword>
<dbReference type="EC" id="5.1.3.2" evidence="5 10"/>
<accession>A0A9Q6LL30</accession>
<evidence type="ECO:0000256" key="3">
    <source>
        <dbReference type="ARBA" id="ARBA00004947"/>
    </source>
</evidence>
<evidence type="ECO:0000256" key="4">
    <source>
        <dbReference type="ARBA" id="ARBA00007637"/>
    </source>
</evidence>
<sequence>MKSVLVVGGAGYIGSHMVLCLQQAGIHTVVLDDLSSGHKEVIAAIKGCELVQGDLGDKALLRQLFQRYQFDAVMHFAAFIQVGESVEKPAIYYDNNVVKTLSLLDVMREFAIFNFIFSSTAAVYGEPQYSPIDVHHQKAPVNPYGRTKWILEQILADYDVAYGLKSTCLRYFNAAGADPEGRTGECHDPETHLIPLILQVAAGKRESIAVFGRDYDTPDGTCLRDYIHVSDLCAAHLLALEKMMKTGQSARYNLGNGQGFSVQQVIDVAIQVTGKKIKVVDAPRRLGDPARLIADASLAVKDLAWLPKFADLSTMIEHAWQWELRDE</sequence>
<protein>
    <recommendedName>
        <fullName evidence="6 10">UDP-glucose 4-epimerase</fullName>
        <ecNumber evidence="5 10">5.1.3.2</ecNumber>
    </recommendedName>
</protein>
<dbReference type="NCBIfam" id="TIGR01179">
    <property type="entry name" value="galE"/>
    <property type="match status" value="1"/>
</dbReference>
<dbReference type="RefSeq" id="WP_016211347.1">
    <property type="nucleotide sequence ID" value="NZ_CP012413.1"/>
</dbReference>
<keyword evidence="8 10" id="KW-0413">Isomerase</keyword>
<dbReference type="InterPro" id="IPR036291">
    <property type="entry name" value="NAD(P)-bd_dom_sf"/>
</dbReference>
<reference evidence="11 12" key="1">
    <citation type="submission" date="2019-04" db="EMBL/GenBank/DDBJ databases">
        <title>Complete genome sequencing of Piscirickettsia salmonis strain Psal-009.</title>
        <authorList>
            <person name="Schober I."/>
            <person name="Bunk B."/>
            <person name="Sproer C."/>
            <person name="Carril G.P."/>
            <person name="Riedel T."/>
            <person name="Flores-Herrera P.A."/>
            <person name="Nourdin-Galindo G."/>
            <person name="Marshall S.H."/>
            <person name="Overmann J."/>
        </authorList>
    </citation>
    <scope>NUCLEOTIDE SEQUENCE [LARGE SCALE GENOMIC DNA]</scope>
    <source>
        <strain evidence="11 12">Psal-009</strain>
    </source>
</reference>
<evidence type="ECO:0000256" key="6">
    <source>
        <dbReference type="ARBA" id="ARBA00018569"/>
    </source>
</evidence>
<dbReference type="PANTHER" id="PTHR43725">
    <property type="entry name" value="UDP-GLUCOSE 4-EPIMERASE"/>
    <property type="match status" value="1"/>
</dbReference>
<evidence type="ECO:0000256" key="8">
    <source>
        <dbReference type="ARBA" id="ARBA00023235"/>
    </source>
</evidence>
<comment type="subunit">
    <text evidence="10">Homodimer.</text>
</comment>
<dbReference type="CDD" id="cd05247">
    <property type="entry name" value="UDP_G4E_1_SDR_e"/>
    <property type="match status" value="1"/>
</dbReference>
<comment type="similarity">
    <text evidence="4 10">Belongs to the NAD(P)-dependent epimerase/dehydratase family.</text>
</comment>
<evidence type="ECO:0000313" key="12">
    <source>
        <dbReference type="Proteomes" id="UP000422232"/>
    </source>
</evidence>
<comment type="pathway">
    <text evidence="3 10">Carbohydrate metabolism; galactose metabolism.</text>
</comment>
<dbReference type="EMBL" id="CP038908">
    <property type="protein sequence ID" value="QGO05675.1"/>
    <property type="molecule type" value="Genomic_DNA"/>
</dbReference>
<dbReference type="Proteomes" id="UP000422232">
    <property type="component" value="Chromosome"/>
</dbReference>
<evidence type="ECO:0000256" key="9">
    <source>
        <dbReference type="ARBA" id="ARBA00023277"/>
    </source>
</evidence>
<dbReference type="Gene3D" id="3.90.25.10">
    <property type="entry name" value="UDP-galactose 4-epimerase, domain 1"/>
    <property type="match status" value="1"/>
</dbReference>
<dbReference type="InterPro" id="IPR005886">
    <property type="entry name" value="UDP_G4E"/>
</dbReference>
<dbReference type="SUPFAM" id="SSF51735">
    <property type="entry name" value="NAD(P)-binding Rossmann-fold domains"/>
    <property type="match status" value="1"/>
</dbReference>
<evidence type="ECO:0000256" key="1">
    <source>
        <dbReference type="ARBA" id="ARBA00000083"/>
    </source>
</evidence>
<dbReference type="GO" id="GO:0003978">
    <property type="term" value="F:UDP-glucose 4-epimerase activity"/>
    <property type="evidence" value="ECO:0007669"/>
    <property type="project" value="UniProtKB-UniRule"/>
</dbReference>
<keyword evidence="12" id="KW-1185">Reference proteome</keyword>
<organism evidence="11 12">
    <name type="scientific">Piscirickettsia salmonis</name>
    <dbReference type="NCBI Taxonomy" id="1238"/>
    <lineage>
        <taxon>Bacteria</taxon>
        <taxon>Pseudomonadati</taxon>
        <taxon>Pseudomonadota</taxon>
        <taxon>Gammaproteobacteria</taxon>
        <taxon>Thiotrichales</taxon>
        <taxon>Piscirickettsiaceae</taxon>
        <taxon>Piscirickettsia</taxon>
    </lineage>
</organism>
<dbReference type="GO" id="GO:0033499">
    <property type="term" value="P:galactose catabolic process via UDP-galactose, Leloir pathway"/>
    <property type="evidence" value="ECO:0007669"/>
    <property type="project" value="TreeGrafter"/>
</dbReference>
<dbReference type="GeneID" id="66740754"/>
<proteinExistence type="inferred from homology"/>
<gene>
    <name evidence="11" type="primary">galE</name>
    <name evidence="11" type="ORF">Psal009_01568</name>
</gene>
<evidence type="ECO:0000256" key="2">
    <source>
        <dbReference type="ARBA" id="ARBA00001911"/>
    </source>
</evidence>
<evidence type="ECO:0000256" key="5">
    <source>
        <dbReference type="ARBA" id="ARBA00013189"/>
    </source>
</evidence>
<comment type="cofactor">
    <cofactor evidence="2 10">
        <name>NAD(+)</name>
        <dbReference type="ChEBI" id="CHEBI:57540"/>
    </cofactor>
</comment>
<dbReference type="AlphaFoldDB" id="A0A9Q6LL30"/>
<evidence type="ECO:0000313" key="11">
    <source>
        <dbReference type="EMBL" id="QGO05675.1"/>
    </source>
</evidence>